<organism evidence="3 4">
    <name type="scientific">Undibacterium luofuense</name>
    <dbReference type="NCBI Taxonomy" id="2828733"/>
    <lineage>
        <taxon>Bacteria</taxon>
        <taxon>Pseudomonadati</taxon>
        <taxon>Pseudomonadota</taxon>
        <taxon>Betaproteobacteria</taxon>
        <taxon>Burkholderiales</taxon>
        <taxon>Oxalobacteraceae</taxon>
        <taxon>Undibacterium</taxon>
    </lineage>
</organism>
<feature type="transmembrane region" description="Helical" evidence="1">
    <location>
        <begin position="90"/>
        <end position="109"/>
    </location>
</feature>
<dbReference type="Pfam" id="PF13386">
    <property type="entry name" value="DsbD_2"/>
    <property type="match status" value="1"/>
</dbReference>
<dbReference type="RefSeq" id="WP_212687946.1">
    <property type="nucleotide sequence ID" value="NZ_JAGSPN010000007.1"/>
</dbReference>
<feature type="transmembrane region" description="Helical" evidence="1">
    <location>
        <begin position="206"/>
        <end position="226"/>
    </location>
</feature>
<accession>A0A941I893</accession>
<sequence>MLTIPLLTAAASAGLLGGIHCAAMCGSLTSLLIRSQRQSQKVIPIASAKQPVSWLMIFWLHAGRISVYMASGAILGFAGQKSLLFPGKQTHILIMAAGYIALAILGFRLTGISLPVLRTPSIFSNLQERSLAAGQRMVQRQPFIAGLAWGILPCGLLYSVVPLTIFSGDALSGAVLMAVFGLSALPHLLVSQKLLATIGIGDNRKWFSVGAGIILICLAVAGIAGLQSGHMPDWLCVVPSN</sequence>
<dbReference type="PANTHER" id="PTHR42208">
    <property type="entry name" value="HEAVY METAL TRANSPORTER-RELATED"/>
    <property type="match status" value="1"/>
</dbReference>
<dbReference type="AlphaFoldDB" id="A0A941I893"/>
<evidence type="ECO:0000313" key="3">
    <source>
        <dbReference type="EMBL" id="MBR7782633.1"/>
    </source>
</evidence>
<comment type="caution">
    <text evidence="3">The sequence shown here is derived from an EMBL/GenBank/DDBJ whole genome shotgun (WGS) entry which is preliminary data.</text>
</comment>
<keyword evidence="1" id="KW-0812">Transmembrane</keyword>
<dbReference type="Proteomes" id="UP000680067">
    <property type="component" value="Unassembled WGS sequence"/>
</dbReference>
<gene>
    <name evidence="3" type="ORF">KDM89_10790</name>
</gene>
<evidence type="ECO:0000256" key="1">
    <source>
        <dbReference type="SAM" id="Phobius"/>
    </source>
</evidence>
<feature type="domain" description="Urease accessory protein UreH-like transmembrane" evidence="2">
    <location>
        <begin position="10"/>
        <end position="220"/>
    </location>
</feature>
<keyword evidence="4" id="KW-1185">Reference proteome</keyword>
<feature type="transmembrane region" description="Helical" evidence="1">
    <location>
        <begin position="171"/>
        <end position="190"/>
    </location>
</feature>
<evidence type="ECO:0000259" key="2">
    <source>
        <dbReference type="Pfam" id="PF13386"/>
    </source>
</evidence>
<proteinExistence type="predicted"/>
<keyword evidence="1" id="KW-0472">Membrane</keyword>
<evidence type="ECO:0000313" key="4">
    <source>
        <dbReference type="Proteomes" id="UP000680067"/>
    </source>
</evidence>
<dbReference type="InterPro" id="IPR039447">
    <property type="entry name" value="UreH-like_TM_dom"/>
</dbReference>
<protein>
    <submittedName>
        <fullName evidence="3">Sulfite exporter TauE/SafE family protein</fullName>
    </submittedName>
</protein>
<feature type="transmembrane region" description="Helical" evidence="1">
    <location>
        <begin position="6"/>
        <end position="33"/>
    </location>
</feature>
<dbReference type="PANTHER" id="PTHR42208:SF1">
    <property type="entry name" value="HEAVY METAL TRANSPORTER"/>
    <property type="match status" value="1"/>
</dbReference>
<feature type="transmembrane region" description="Helical" evidence="1">
    <location>
        <begin position="143"/>
        <end position="165"/>
    </location>
</feature>
<feature type="transmembrane region" description="Helical" evidence="1">
    <location>
        <begin position="54"/>
        <end position="78"/>
    </location>
</feature>
<dbReference type="EMBL" id="JAGSPN010000007">
    <property type="protein sequence ID" value="MBR7782633.1"/>
    <property type="molecule type" value="Genomic_DNA"/>
</dbReference>
<reference evidence="3" key="1">
    <citation type="submission" date="2021-04" db="EMBL/GenBank/DDBJ databases">
        <title>novel species isolated from subtropical streams in China.</title>
        <authorList>
            <person name="Lu H."/>
        </authorList>
    </citation>
    <scope>NUCLEOTIDE SEQUENCE</scope>
    <source>
        <strain evidence="3">LFS511W</strain>
    </source>
</reference>
<keyword evidence="1" id="KW-1133">Transmembrane helix</keyword>
<name>A0A941I893_9BURK</name>